<feature type="active site" evidence="3">
    <location>
        <position position="490"/>
    </location>
</feature>
<evidence type="ECO:0000256" key="4">
    <source>
        <dbReference type="PIRSR" id="PIRSR601461-2"/>
    </source>
</evidence>
<organism evidence="10 11">
    <name type="scientific">Rhodotorula mucilaginosa</name>
    <name type="common">Yeast</name>
    <name type="synonym">Rhodotorula rubra</name>
    <dbReference type="NCBI Taxonomy" id="5537"/>
    <lineage>
        <taxon>Eukaryota</taxon>
        <taxon>Fungi</taxon>
        <taxon>Dikarya</taxon>
        <taxon>Basidiomycota</taxon>
        <taxon>Pucciniomycotina</taxon>
        <taxon>Microbotryomycetes</taxon>
        <taxon>Sporidiobolales</taxon>
        <taxon>Sporidiobolaceae</taxon>
        <taxon>Rhodotorula</taxon>
    </lineage>
</organism>
<feature type="region of interest" description="Disordered" evidence="6">
    <location>
        <begin position="637"/>
        <end position="658"/>
    </location>
</feature>
<keyword evidence="7" id="KW-0472">Membrane</keyword>
<evidence type="ECO:0000256" key="8">
    <source>
        <dbReference type="SAM" id="SignalP"/>
    </source>
</evidence>
<keyword evidence="4" id="KW-1015">Disulfide bond</keyword>
<keyword evidence="11" id="KW-1185">Reference proteome</keyword>
<dbReference type="FunFam" id="2.40.70.10:FF:000008">
    <property type="entry name" value="Cathepsin D"/>
    <property type="match status" value="1"/>
</dbReference>
<proteinExistence type="inferred from homology"/>
<feature type="region of interest" description="Disordered" evidence="6">
    <location>
        <begin position="124"/>
        <end position="171"/>
    </location>
</feature>
<dbReference type="Gene3D" id="2.40.70.10">
    <property type="entry name" value="Acid Proteases"/>
    <property type="match status" value="2"/>
</dbReference>
<feature type="compositionally biased region" description="Low complexity" evidence="6">
    <location>
        <begin position="233"/>
        <end position="242"/>
    </location>
</feature>
<dbReference type="GO" id="GO:0004190">
    <property type="term" value="F:aspartic-type endopeptidase activity"/>
    <property type="evidence" value="ECO:0007669"/>
    <property type="project" value="UniProtKB-KW"/>
</dbReference>
<feature type="region of interest" description="Disordered" evidence="6">
    <location>
        <begin position="1"/>
        <end position="24"/>
    </location>
</feature>
<feature type="active site" evidence="3">
    <location>
        <position position="289"/>
    </location>
</feature>
<protein>
    <recommendedName>
        <fullName evidence="9">Peptidase A1 domain-containing protein</fullName>
    </recommendedName>
</protein>
<name>A0A9P6VVF1_RHOMI</name>
<dbReference type="AlphaFoldDB" id="A0A9P6VVF1"/>
<sequence>MAPSRASRRTAQPHSPPPPQSPPLSLLVLAATLAALALATPVQAKSNTHAGQPQPAGATHPPATTRTGARGVHVPLLRRNGHLRALARTPSQQDQHDIVAGWALREKDRLAIKYGVDASTTAADLKRRGDDSKAESPQDNDYDDEEDGTRRMRKGRRRVTELQVGDAREDDSDSIDAAWSIARRQLAGPNGGQLGTTVSSSTATTTRTALSTAGYGTATAVAATRTSGGGSSSGSVNNSATRTAPTTFPGPTQTVPVGNVHLLNYDADLSYYAPIGIGVPAQYMNCILDTGSADLWIASNYCTSLTGCSSTVPLFNSSLSQTQVDMNTSFSVRYGSGQAQGEMMQDYVAFAGYNVSSQAFALVESVSRDLLGGDISGLMGLGWQPLAASQAVPWWQNLYQGNALPFPGFAVSLSRFINVPNASSIEPGGSLTFGYLNSSLYSSEINYVPLPSGQESYWLVKMDQVAVNGTNVTSWASGGTNGQEDMVAIDTGTTLIGGPRDVVANIYAHVPGARAATGAYTGYYSYPCSANVTVGLTFGGVTYNMSTADFNLGPFGIDPQTNASTCLGAFFDLAFSGGSRISWVIGAAFLKNVYSVFRASPPAVGFATLSNSSHPMPFFPPSNSSDPAHDGNLTAIPGGIYGPSGAPPPRGSGTAGAGANAGVRTTLVAANTVTTAVFGGQTGLSSGGAPGRNLLGSVPLAGVSVLLATAVGFGIGLLA</sequence>
<dbReference type="SUPFAM" id="SSF50630">
    <property type="entry name" value="Acid proteases"/>
    <property type="match status" value="1"/>
</dbReference>
<keyword evidence="8" id="KW-0732">Signal</keyword>
<keyword evidence="5" id="KW-0378">Hydrolase</keyword>
<keyword evidence="5" id="KW-0645">Protease</keyword>
<dbReference type="PANTHER" id="PTHR47966:SF6">
    <property type="entry name" value="PEPTIDASE A1 DOMAIN-CONTAINING PROTEIN"/>
    <property type="match status" value="1"/>
</dbReference>
<feature type="compositionally biased region" description="Polar residues" evidence="6">
    <location>
        <begin position="243"/>
        <end position="252"/>
    </location>
</feature>
<feature type="signal peptide" evidence="8">
    <location>
        <begin position="1"/>
        <end position="39"/>
    </location>
</feature>
<accession>A0A9P6VVF1</accession>
<dbReference type="PROSITE" id="PS51767">
    <property type="entry name" value="PEPTIDASE_A1"/>
    <property type="match status" value="1"/>
</dbReference>
<feature type="region of interest" description="Disordered" evidence="6">
    <location>
        <begin position="225"/>
        <end position="252"/>
    </location>
</feature>
<dbReference type="InterPro" id="IPR021109">
    <property type="entry name" value="Peptidase_aspartic_dom_sf"/>
</dbReference>
<gene>
    <name evidence="10" type="ORF">C6P46_001282</name>
</gene>
<evidence type="ECO:0000256" key="5">
    <source>
        <dbReference type="RuleBase" id="RU000454"/>
    </source>
</evidence>
<evidence type="ECO:0000256" key="3">
    <source>
        <dbReference type="PIRSR" id="PIRSR601461-1"/>
    </source>
</evidence>
<feature type="compositionally biased region" description="Basic and acidic residues" evidence="6">
    <location>
        <begin position="124"/>
        <end position="136"/>
    </location>
</feature>
<feature type="domain" description="Peptidase A1" evidence="9">
    <location>
        <begin position="271"/>
        <end position="607"/>
    </location>
</feature>
<keyword evidence="7" id="KW-1133">Transmembrane helix</keyword>
<dbReference type="Proteomes" id="UP000777482">
    <property type="component" value="Unassembled WGS sequence"/>
</dbReference>
<dbReference type="Pfam" id="PF00026">
    <property type="entry name" value="Asp"/>
    <property type="match status" value="1"/>
</dbReference>
<dbReference type="GO" id="GO:0006508">
    <property type="term" value="P:proteolysis"/>
    <property type="evidence" value="ECO:0007669"/>
    <property type="project" value="UniProtKB-KW"/>
</dbReference>
<feature type="chain" id="PRO_5040379299" description="Peptidase A1 domain-containing protein" evidence="8">
    <location>
        <begin position="40"/>
        <end position="719"/>
    </location>
</feature>
<keyword evidence="2 5" id="KW-0064">Aspartyl protease</keyword>
<evidence type="ECO:0000313" key="10">
    <source>
        <dbReference type="EMBL" id="KAG0655036.1"/>
    </source>
</evidence>
<dbReference type="EMBL" id="PUHQ01000131">
    <property type="protein sequence ID" value="KAG0655036.1"/>
    <property type="molecule type" value="Genomic_DNA"/>
</dbReference>
<dbReference type="PANTHER" id="PTHR47966">
    <property type="entry name" value="BETA-SITE APP-CLEAVING ENZYME, ISOFORM A-RELATED"/>
    <property type="match status" value="1"/>
</dbReference>
<dbReference type="PROSITE" id="PS00141">
    <property type="entry name" value="ASP_PROTEASE"/>
    <property type="match status" value="1"/>
</dbReference>
<dbReference type="CDD" id="cd05471">
    <property type="entry name" value="pepsin_like"/>
    <property type="match status" value="1"/>
</dbReference>
<dbReference type="InterPro" id="IPR033121">
    <property type="entry name" value="PEPTIDASE_A1"/>
</dbReference>
<feature type="region of interest" description="Disordered" evidence="6">
    <location>
        <begin position="44"/>
        <end position="68"/>
    </location>
</feature>
<dbReference type="InterPro" id="IPR034164">
    <property type="entry name" value="Pepsin-like_dom"/>
</dbReference>
<evidence type="ECO:0000259" key="9">
    <source>
        <dbReference type="PROSITE" id="PS51767"/>
    </source>
</evidence>
<evidence type="ECO:0000256" key="6">
    <source>
        <dbReference type="SAM" id="MobiDB-lite"/>
    </source>
</evidence>
<dbReference type="InterPro" id="IPR001969">
    <property type="entry name" value="Aspartic_peptidase_AS"/>
</dbReference>
<evidence type="ECO:0000256" key="2">
    <source>
        <dbReference type="ARBA" id="ARBA00022750"/>
    </source>
</evidence>
<reference evidence="10 11" key="1">
    <citation type="submission" date="2020-11" db="EMBL/GenBank/DDBJ databases">
        <title>Kefir isolates.</title>
        <authorList>
            <person name="Marcisauskas S."/>
            <person name="Kim Y."/>
            <person name="Blasche S."/>
        </authorList>
    </citation>
    <scope>NUCLEOTIDE SEQUENCE [LARGE SCALE GENOMIC DNA]</scope>
    <source>
        <strain evidence="10 11">KR</strain>
    </source>
</reference>
<dbReference type="PRINTS" id="PR00792">
    <property type="entry name" value="PEPSIN"/>
</dbReference>
<feature type="disulfide bond" evidence="4">
    <location>
        <begin position="302"/>
        <end position="308"/>
    </location>
</feature>
<dbReference type="InterPro" id="IPR001461">
    <property type="entry name" value="Aspartic_peptidase_A1"/>
</dbReference>
<evidence type="ECO:0000256" key="1">
    <source>
        <dbReference type="ARBA" id="ARBA00007447"/>
    </source>
</evidence>
<feature type="transmembrane region" description="Helical" evidence="7">
    <location>
        <begin position="694"/>
        <end position="718"/>
    </location>
</feature>
<evidence type="ECO:0000313" key="11">
    <source>
        <dbReference type="Proteomes" id="UP000777482"/>
    </source>
</evidence>
<comment type="similarity">
    <text evidence="1 5">Belongs to the peptidase A1 family.</text>
</comment>
<feature type="compositionally biased region" description="Acidic residues" evidence="6">
    <location>
        <begin position="138"/>
        <end position="147"/>
    </location>
</feature>
<evidence type="ECO:0000256" key="7">
    <source>
        <dbReference type="SAM" id="Phobius"/>
    </source>
</evidence>
<comment type="caution">
    <text evidence="10">The sequence shown here is derived from an EMBL/GenBank/DDBJ whole genome shotgun (WGS) entry which is preliminary data.</text>
</comment>
<keyword evidence="7" id="KW-0812">Transmembrane</keyword>
<dbReference type="OrthoDB" id="771136at2759"/>